<sequence>MLVIYGIVFSVLILGLENFGGSFLVAALTIGFSFALIHPTLDSSLWADLSPRDGLGRYFALGFISLALGLGAGY</sequence>
<comment type="caution">
    <text evidence="2">The sequence shown here is derived from an EMBL/GenBank/DDBJ whole genome shotgun (WGS) entry which is preliminary data.</text>
</comment>
<gene>
    <name evidence="2" type="ORF">S03H2_71722</name>
</gene>
<evidence type="ECO:0000313" key="2">
    <source>
        <dbReference type="EMBL" id="GAH93659.1"/>
    </source>
</evidence>
<keyword evidence="1" id="KW-0472">Membrane</keyword>
<keyword evidence="1" id="KW-0812">Transmembrane</keyword>
<proteinExistence type="predicted"/>
<feature type="transmembrane region" description="Helical" evidence="1">
    <location>
        <begin position="7"/>
        <end position="35"/>
    </location>
</feature>
<evidence type="ECO:0000256" key="1">
    <source>
        <dbReference type="SAM" id="Phobius"/>
    </source>
</evidence>
<dbReference type="EMBL" id="BARU01048134">
    <property type="protein sequence ID" value="GAH93659.1"/>
    <property type="molecule type" value="Genomic_DNA"/>
</dbReference>
<name>X1KU19_9ZZZZ</name>
<keyword evidence="1" id="KW-1133">Transmembrane helix</keyword>
<accession>X1KU19</accession>
<feature type="non-terminal residue" evidence="2">
    <location>
        <position position="74"/>
    </location>
</feature>
<dbReference type="AlphaFoldDB" id="X1KU19"/>
<reference evidence="2" key="1">
    <citation type="journal article" date="2014" name="Front. Microbiol.">
        <title>High frequency of phylogenetically diverse reductive dehalogenase-homologous genes in deep subseafloor sedimentary metagenomes.</title>
        <authorList>
            <person name="Kawai M."/>
            <person name="Futagami T."/>
            <person name="Toyoda A."/>
            <person name="Takaki Y."/>
            <person name="Nishi S."/>
            <person name="Hori S."/>
            <person name="Arai W."/>
            <person name="Tsubouchi T."/>
            <person name="Morono Y."/>
            <person name="Uchiyama I."/>
            <person name="Ito T."/>
            <person name="Fujiyama A."/>
            <person name="Inagaki F."/>
            <person name="Takami H."/>
        </authorList>
    </citation>
    <scope>NUCLEOTIDE SEQUENCE</scope>
    <source>
        <strain evidence="2">Expedition CK06-06</strain>
    </source>
</reference>
<protein>
    <submittedName>
        <fullName evidence="2">Uncharacterized protein</fullName>
    </submittedName>
</protein>
<feature type="transmembrane region" description="Helical" evidence="1">
    <location>
        <begin position="55"/>
        <end position="73"/>
    </location>
</feature>
<organism evidence="2">
    <name type="scientific">marine sediment metagenome</name>
    <dbReference type="NCBI Taxonomy" id="412755"/>
    <lineage>
        <taxon>unclassified sequences</taxon>
        <taxon>metagenomes</taxon>
        <taxon>ecological metagenomes</taxon>
    </lineage>
</organism>